<dbReference type="GO" id="GO:0030170">
    <property type="term" value="F:pyridoxal phosphate binding"/>
    <property type="evidence" value="ECO:0007669"/>
    <property type="project" value="UniProtKB-UniRule"/>
</dbReference>
<dbReference type="FunFam" id="3.20.20.10:FF:000018">
    <property type="entry name" value="Pyridoxal phosphate homeostasis protein"/>
    <property type="match status" value="1"/>
</dbReference>
<dbReference type="InterPro" id="IPR011078">
    <property type="entry name" value="PyrdxlP_homeostasis"/>
</dbReference>
<protein>
    <recommendedName>
        <fullName evidence="2">Pyridoxal phosphate homeostasis protein</fullName>
        <shortName evidence="2">PLP homeostasis protein</shortName>
    </recommendedName>
</protein>
<comment type="similarity">
    <text evidence="2 4">Belongs to the pyridoxal phosphate-binding protein YggS/PROSC family.</text>
</comment>
<dbReference type="SUPFAM" id="SSF51419">
    <property type="entry name" value="PLP-binding barrel"/>
    <property type="match status" value="1"/>
</dbReference>
<dbReference type="OrthoDB" id="9804072at2"/>
<comment type="cofactor">
    <cofactor evidence="3">
        <name>pyridoxal 5'-phosphate</name>
        <dbReference type="ChEBI" id="CHEBI:597326"/>
    </cofactor>
</comment>
<dbReference type="Gene3D" id="3.20.20.10">
    <property type="entry name" value="Alanine racemase"/>
    <property type="match status" value="1"/>
</dbReference>
<comment type="caution">
    <text evidence="6">The sequence shown here is derived from an EMBL/GenBank/DDBJ whole genome shotgun (WGS) entry which is preliminary data.</text>
</comment>
<dbReference type="HAMAP" id="MF_02087">
    <property type="entry name" value="PLP_homeostasis"/>
    <property type="match status" value="1"/>
</dbReference>
<sequence>MFSDRLAEIQKNIDASLKKAERSDKVDVVAVSKYYPADAIKDAYEQGHRVFGESRVQDANEKVEILKELKELEFHFIGHLQTNKVKYLGSNFSLIHSVDSERLAEELDKYFGKIGRIQDILVQVNIADDPDKSGVSGDGAEALCDRISQMPNLRIRGLMMIPPLTDEEEKNRKYFAAMKELFDRLSVGKEYTMEILSMGMSDDYTIAVEEGSTMVRIGTALFSGR</sequence>
<name>A0A4R1K8X1_9BACT</name>
<dbReference type="RefSeq" id="WP_132873667.1">
    <property type="nucleotide sequence ID" value="NZ_SMGG01000004.1"/>
</dbReference>
<gene>
    <name evidence="6" type="ORF">C8D98_1681</name>
</gene>
<dbReference type="Proteomes" id="UP000294614">
    <property type="component" value="Unassembled WGS sequence"/>
</dbReference>
<comment type="function">
    <text evidence="2">Pyridoxal 5'-phosphate (PLP)-binding protein, which is involved in PLP homeostasis.</text>
</comment>
<keyword evidence="7" id="KW-1185">Reference proteome</keyword>
<organism evidence="6 7">
    <name type="scientific">Seleniivibrio woodruffii</name>
    <dbReference type="NCBI Taxonomy" id="1078050"/>
    <lineage>
        <taxon>Bacteria</taxon>
        <taxon>Pseudomonadati</taxon>
        <taxon>Deferribacterota</taxon>
        <taxon>Deferribacteres</taxon>
        <taxon>Deferribacterales</taxon>
        <taxon>Geovibrionaceae</taxon>
        <taxon>Seleniivibrio</taxon>
    </lineage>
</organism>
<dbReference type="InterPro" id="IPR001608">
    <property type="entry name" value="Ala_racemase_N"/>
</dbReference>
<dbReference type="InterPro" id="IPR029066">
    <property type="entry name" value="PLP-binding_barrel"/>
</dbReference>
<reference evidence="6 7" key="1">
    <citation type="submission" date="2019-03" db="EMBL/GenBank/DDBJ databases">
        <title>Genomic Encyclopedia of Type Strains, Phase IV (KMG-IV): sequencing the most valuable type-strain genomes for metagenomic binning, comparative biology and taxonomic classification.</title>
        <authorList>
            <person name="Goeker M."/>
        </authorList>
    </citation>
    <scope>NUCLEOTIDE SEQUENCE [LARGE SCALE GENOMIC DNA]</scope>
    <source>
        <strain evidence="6 7">DSM 24984</strain>
    </source>
</reference>
<keyword evidence="1 2" id="KW-0663">Pyridoxal phosphate</keyword>
<evidence type="ECO:0000313" key="7">
    <source>
        <dbReference type="Proteomes" id="UP000294614"/>
    </source>
</evidence>
<dbReference type="Pfam" id="PF01168">
    <property type="entry name" value="Ala_racemase_N"/>
    <property type="match status" value="1"/>
</dbReference>
<dbReference type="PIRSF" id="PIRSF004848">
    <property type="entry name" value="YBL036c_PLPDEIII"/>
    <property type="match status" value="1"/>
</dbReference>
<evidence type="ECO:0000259" key="5">
    <source>
        <dbReference type="Pfam" id="PF01168"/>
    </source>
</evidence>
<feature type="modified residue" description="N6-(pyridoxal phosphate)lysine" evidence="2 3">
    <location>
        <position position="33"/>
    </location>
</feature>
<dbReference type="NCBIfam" id="TIGR00044">
    <property type="entry name" value="YggS family pyridoxal phosphate-dependent enzyme"/>
    <property type="match status" value="1"/>
</dbReference>
<feature type="domain" description="Alanine racemase N-terminal" evidence="5">
    <location>
        <begin position="6"/>
        <end position="223"/>
    </location>
</feature>
<accession>A0A4R1K8X1</accession>
<evidence type="ECO:0000256" key="1">
    <source>
        <dbReference type="ARBA" id="ARBA00022898"/>
    </source>
</evidence>
<proteinExistence type="inferred from homology"/>
<evidence type="ECO:0000313" key="6">
    <source>
        <dbReference type="EMBL" id="TCK60802.1"/>
    </source>
</evidence>
<dbReference type="PANTHER" id="PTHR10146:SF14">
    <property type="entry name" value="PYRIDOXAL PHOSPHATE HOMEOSTASIS PROTEIN"/>
    <property type="match status" value="1"/>
</dbReference>
<evidence type="ECO:0000256" key="4">
    <source>
        <dbReference type="RuleBase" id="RU004514"/>
    </source>
</evidence>
<dbReference type="AlphaFoldDB" id="A0A4R1K8X1"/>
<dbReference type="PROSITE" id="PS01211">
    <property type="entry name" value="UPF0001"/>
    <property type="match status" value="1"/>
</dbReference>
<evidence type="ECO:0000256" key="2">
    <source>
        <dbReference type="HAMAP-Rule" id="MF_02087"/>
    </source>
</evidence>
<dbReference type="EMBL" id="SMGG01000004">
    <property type="protein sequence ID" value="TCK60802.1"/>
    <property type="molecule type" value="Genomic_DNA"/>
</dbReference>
<dbReference type="CDD" id="cd00635">
    <property type="entry name" value="PLPDE_III_YBL036c_like"/>
    <property type="match status" value="1"/>
</dbReference>
<dbReference type="PANTHER" id="PTHR10146">
    <property type="entry name" value="PROLINE SYNTHETASE CO-TRANSCRIBED BACTERIAL HOMOLOG PROTEIN"/>
    <property type="match status" value="1"/>
</dbReference>
<evidence type="ECO:0000256" key="3">
    <source>
        <dbReference type="PIRSR" id="PIRSR004848-1"/>
    </source>
</evidence>